<dbReference type="InterPro" id="IPR036116">
    <property type="entry name" value="FN3_sf"/>
</dbReference>
<organism evidence="2 3">
    <name type="scientific">Pontoporia blainvillei</name>
    <name type="common">Franciscana</name>
    <name type="synonym">Delphinus blainvillei</name>
    <dbReference type="NCBI Taxonomy" id="48723"/>
    <lineage>
        <taxon>Eukaryota</taxon>
        <taxon>Metazoa</taxon>
        <taxon>Chordata</taxon>
        <taxon>Craniata</taxon>
        <taxon>Vertebrata</taxon>
        <taxon>Euteleostomi</taxon>
        <taxon>Mammalia</taxon>
        <taxon>Eutheria</taxon>
        <taxon>Laurasiatheria</taxon>
        <taxon>Artiodactyla</taxon>
        <taxon>Whippomorpha</taxon>
        <taxon>Cetacea</taxon>
        <taxon>Odontoceti</taxon>
        <taxon>Pontoporiidae</taxon>
        <taxon>Pontoporia</taxon>
    </lineage>
</organism>
<feature type="domain" description="Receptor L-domain" evidence="1">
    <location>
        <begin position="19"/>
        <end position="65"/>
    </location>
</feature>
<dbReference type="Gene3D" id="2.60.40.10">
    <property type="entry name" value="Immunoglobulins"/>
    <property type="match status" value="1"/>
</dbReference>
<dbReference type="SUPFAM" id="SSF52058">
    <property type="entry name" value="L domain-like"/>
    <property type="match status" value="1"/>
</dbReference>
<dbReference type="InterPro" id="IPR036941">
    <property type="entry name" value="Rcpt_L-dom_sf"/>
</dbReference>
<reference evidence="2" key="1">
    <citation type="submission" date="2018-05" db="EMBL/GenBank/DDBJ databases">
        <authorList>
            <person name="Pedro S.L.S."/>
            <person name="Freitas R.C."/>
            <person name="Barreto A.S."/>
            <person name="Lima A.O.S."/>
        </authorList>
    </citation>
    <scope>NUCLEOTIDE SEQUENCE</scope>
    <source>
        <strain evidence="2">BP203</strain>
        <tissue evidence="2">Muscle</tissue>
    </source>
</reference>
<accession>A0ABX0S2V4</accession>
<dbReference type="Pfam" id="PF01030">
    <property type="entry name" value="Recep_L_domain"/>
    <property type="match status" value="1"/>
</dbReference>
<evidence type="ECO:0000313" key="2">
    <source>
        <dbReference type="EMBL" id="NIG58339.1"/>
    </source>
</evidence>
<dbReference type="InterPro" id="IPR000494">
    <property type="entry name" value="Rcpt_L-dom"/>
</dbReference>
<dbReference type="Proteomes" id="UP001165941">
    <property type="component" value="Unassembled WGS sequence"/>
</dbReference>
<dbReference type="Gene3D" id="3.80.20.20">
    <property type="entry name" value="Receptor L-domain"/>
    <property type="match status" value="1"/>
</dbReference>
<proteinExistence type="predicted"/>
<dbReference type="InterPro" id="IPR013783">
    <property type="entry name" value="Ig-like_fold"/>
</dbReference>
<evidence type="ECO:0000313" key="3">
    <source>
        <dbReference type="Proteomes" id="UP001165941"/>
    </source>
</evidence>
<protein>
    <submittedName>
        <fullName evidence="2">Insulin-like growth factor 1 receptor</fullName>
    </submittedName>
</protein>
<dbReference type="EMBL" id="PGGH01033433">
    <property type="protein sequence ID" value="NIG58339.1"/>
    <property type="molecule type" value="Genomic_DNA"/>
</dbReference>
<dbReference type="SUPFAM" id="SSF49265">
    <property type="entry name" value="Fibronectin type III"/>
    <property type="match status" value="1"/>
</dbReference>
<dbReference type="CDD" id="cd00063">
    <property type="entry name" value="FN3"/>
    <property type="match status" value="1"/>
</dbReference>
<sequence>MGRLVAKGKGADADFCASRNYSFYVLDNQNLQQLWDWDHRNLTIKAGKMYFAFNPKLCVSEIYRMEEVTGTKGRQSKGDINTRNNGERASCESDVLHFTSTTTWKNRIIITWHRYRPPDYRDLISFTVYYKEAPFKNVTEYDGQDACGSNSWNMVDVDLPPNKDVEPGILLHGLKPWTQYAVYVKAVTLTMVENDHIRGAKSEILYIRTNASVGPLGTETLVVVPVTSGGSLVSHLRPVVGRVPRKQTEVEKHEMNHVVDIPSVH</sequence>
<comment type="caution">
    <text evidence="2">The sequence shown here is derived from an EMBL/GenBank/DDBJ whole genome shotgun (WGS) entry which is preliminary data.</text>
</comment>
<dbReference type="InterPro" id="IPR003961">
    <property type="entry name" value="FN3_dom"/>
</dbReference>
<keyword evidence="3" id="KW-1185">Reference proteome</keyword>
<name>A0ABX0S2V4_PONBL</name>
<evidence type="ECO:0000259" key="1">
    <source>
        <dbReference type="Pfam" id="PF01030"/>
    </source>
</evidence>
<gene>
    <name evidence="2" type="ORF">BU61_1066</name>
</gene>